<dbReference type="Pfam" id="PF07690">
    <property type="entry name" value="MFS_1"/>
    <property type="match status" value="1"/>
</dbReference>
<keyword evidence="5 8" id="KW-1133">Transmembrane helix</keyword>
<evidence type="ECO:0000256" key="3">
    <source>
        <dbReference type="ARBA" id="ARBA00022448"/>
    </source>
</evidence>
<feature type="compositionally biased region" description="Basic and acidic residues" evidence="7">
    <location>
        <begin position="575"/>
        <end position="585"/>
    </location>
</feature>
<dbReference type="PRINTS" id="PR01036">
    <property type="entry name" value="TCRTETB"/>
</dbReference>
<dbReference type="Gene3D" id="1.20.1720.10">
    <property type="entry name" value="Multidrug resistance protein D"/>
    <property type="match status" value="1"/>
</dbReference>
<dbReference type="InterPro" id="IPR020846">
    <property type="entry name" value="MFS_dom"/>
</dbReference>
<protein>
    <submittedName>
        <fullName evidence="10">Similar to Uncharacterized transporter C3H1.06c acc. no. Q10072</fullName>
    </submittedName>
</protein>
<feature type="transmembrane region" description="Helical" evidence="8">
    <location>
        <begin position="136"/>
        <end position="158"/>
    </location>
</feature>
<feature type="transmembrane region" description="Helical" evidence="8">
    <location>
        <begin position="111"/>
        <end position="130"/>
    </location>
</feature>
<organism evidence="10 11">
    <name type="scientific">Pyronema omphalodes (strain CBS 100304)</name>
    <name type="common">Pyronema confluens</name>
    <dbReference type="NCBI Taxonomy" id="1076935"/>
    <lineage>
        <taxon>Eukaryota</taxon>
        <taxon>Fungi</taxon>
        <taxon>Dikarya</taxon>
        <taxon>Ascomycota</taxon>
        <taxon>Pezizomycotina</taxon>
        <taxon>Pezizomycetes</taxon>
        <taxon>Pezizales</taxon>
        <taxon>Pyronemataceae</taxon>
        <taxon>Pyronema</taxon>
    </lineage>
</organism>
<dbReference type="Gene3D" id="1.20.1250.20">
    <property type="entry name" value="MFS general substrate transporter like domains"/>
    <property type="match status" value="1"/>
</dbReference>
<dbReference type="SUPFAM" id="SSF103473">
    <property type="entry name" value="MFS general substrate transporter"/>
    <property type="match status" value="1"/>
</dbReference>
<dbReference type="eggNOG" id="KOG0254">
    <property type="taxonomic scope" value="Eukaryota"/>
</dbReference>
<feature type="transmembrane region" description="Helical" evidence="8">
    <location>
        <begin position="271"/>
        <end position="288"/>
    </location>
</feature>
<name>U4LJY3_PYROM</name>
<dbReference type="GO" id="GO:0046943">
    <property type="term" value="F:carboxylic acid transmembrane transporter activity"/>
    <property type="evidence" value="ECO:0007669"/>
    <property type="project" value="UniProtKB-ARBA"/>
</dbReference>
<feature type="transmembrane region" description="Helical" evidence="8">
    <location>
        <begin position="348"/>
        <end position="368"/>
    </location>
</feature>
<feature type="transmembrane region" description="Helical" evidence="8">
    <location>
        <begin position="445"/>
        <end position="463"/>
    </location>
</feature>
<evidence type="ECO:0000256" key="1">
    <source>
        <dbReference type="ARBA" id="ARBA00004127"/>
    </source>
</evidence>
<feature type="compositionally biased region" description="Basic and acidic residues" evidence="7">
    <location>
        <begin position="539"/>
        <end position="555"/>
    </location>
</feature>
<dbReference type="OrthoDB" id="6770063at2759"/>
<feature type="region of interest" description="Disordered" evidence="7">
    <location>
        <begin position="539"/>
        <end position="585"/>
    </location>
</feature>
<sequence length="585" mass="63737">MPQDESKEQQPPLDLATDDSDLEAAQDNQPHFNEQTNYVPPRTIIKIFLACASVDLVSLIDQTTLGASLTIVGSALNAGRQASWIASGYFITSTSFQLLYGRLSDIWSRKLVLLAGLAIFFFGSLASSLAEDAMQLIIFRAISGIGGGGLVTVAQIIVSDVVTLRERGKYQGILGAVVALANGVGPIIGGALASQSANSWRWIFRMSMPLSLFCAMNVILFMPLKKVEGSWKEKLFAVDFLGAALTLLGSVLLLLGLTWAGVDYPWASRQVIGTILAGFVTSVLFILWQWKGPKFPLMPLHIWKQKMVIGACLTMFVNGWNFITQIYYVPTFYQLAYGYSTVRSAALLLPLVIVQTFASTLSGLIVTWTGRYRESILCGWIVWAIGLGLFSTLDENSGLGKQIGYAVLTGFGVGQTLQPSLIAIQAGVDRRDMAVITATRNFVRNLGGTLGLAIYGTILNNTLKSKLSPLGYNNEAIGKILDNPVEILNGIDGDELKNLALEGYQQGFRTVFLTGTGLSLFALVVAFFLMPQINLDRQDDDQLKEEARKKYDEKKARKKAQKSGTATPASMELDIPAKADEIEKQ</sequence>
<gene>
    <name evidence="10" type="ORF">PCON_12599</name>
</gene>
<keyword evidence="6 8" id="KW-0472">Membrane</keyword>
<dbReference type="PANTHER" id="PTHR23501:SF189">
    <property type="entry name" value="DRUG TRANSPORTER, PUTATIVE (AFU_ORTHOLOGUE AFUA_4G03920)-RELATED"/>
    <property type="match status" value="1"/>
</dbReference>
<accession>U4LJY3</accession>
<dbReference type="InterPro" id="IPR036259">
    <property type="entry name" value="MFS_trans_sf"/>
</dbReference>
<feature type="transmembrane region" description="Helical" evidence="8">
    <location>
        <begin position="236"/>
        <end position="259"/>
    </location>
</feature>
<feature type="domain" description="Major facilitator superfamily (MFS) profile" evidence="9">
    <location>
        <begin position="47"/>
        <end position="534"/>
    </location>
</feature>
<keyword evidence="4 8" id="KW-0812">Transmembrane</keyword>
<evidence type="ECO:0000256" key="7">
    <source>
        <dbReference type="SAM" id="MobiDB-lite"/>
    </source>
</evidence>
<dbReference type="OMA" id="MFINGWN"/>
<comment type="similarity">
    <text evidence="2">Belongs to the major facilitator superfamily.</text>
</comment>
<keyword evidence="3" id="KW-0813">Transport</keyword>
<evidence type="ECO:0000256" key="5">
    <source>
        <dbReference type="ARBA" id="ARBA00022989"/>
    </source>
</evidence>
<dbReference type="InterPro" id="IPR011701">
    <property type="entry name" value="MFS"/>
</dbReference>
<feature type="transmembrane region" description="Helical" evidence="8">
    <location>
        <begin position="405"/>
        <end position="424"/>
    </location>
</feature>
<dbReference type="PANTHER" id="PTHR23501">
    <property type="entry name" value="MAJOR FACILITATOR SUPERFAMILY"/>
    <property type="match status" value="1"/>
</dbReference>
<evidence type="ECO:0000256" key="8">
    <source>
        <dbReference type="SAM" id="Phobius"/>
    </source>
</evidence>
<dbReference type="EMBL" id="HF935761">
    <property type="protein sequence ID" value="CCX13006.1"/>
    <property type="molecule type" value="Genomic_DNA"/>
</dbReference>
<evidence type="ECO:0000313" key="11">
    <source>
        <dbReference type="Proteomes" id="UP000018144"/>
    </source>
</evidence>
<dbReference type="Proteomes" id="UP000018144">
    <property type="component" value="Unassembled WGS sequence"/>
</dbReference>
<reference evidence="10 11" key="1">
    <citation type="journal article" date="2013" name="PLoS Genet.">
        <title>The genome and development-dependent transcriptomes of Pyronema confluens: a window into fungal evolution.</title>
        <authorList>
            <person name="Traeger S."/>
            <person name="Altegoer F."/>
            <person name="Freitag M."/>
            <person name="Gabaldon T."/>
            <person name="Kempken F."/>
            <person name="Kumar A."/>
            <person name="Marcet-Houben M."/>
            <person name="Poggeler S."/>
            <person name="Stajich J.E."/>
            <person name="Nowrousian M."/>
        </authorList>
    </citation>
    <scope>NUCLEOTIDE SEQUENCE [LARGE SCALE GENOMIC DNA]</scope>
    <source>
        <strain evidence="11">CBS 100304</strain>
        <tissue evidence="10">Vegetative mycelium</tissue>
    </source>
</reference>
<evidence type="ECO:0000259" key="9">
    <source>
        <dbReference type="PROSITE" id="PS50850"/>
    </source>
</evidence>
<comment type="subcellular location">
    <subcellularLocation>
        <location evidence="1">Endomembrane system</location>
        <topology evidence="1">Multi-pass membrane protein</topology>
    </subcellularLocation>
</comment>
<dbReference type="CDD" id="cd17502">
    <property type="entry name" value="MFS_Azr1_MDR_like"/>
    <property type="match status" value="1"/>
</dbReference>
<feature type="transmembrane region" description="Helical" evidence="8">
    <location>
        <begin position="511"/>
        <end position="530"/>
    </location>
</feature>
<dbReference type="AlphaFoldDB" id="U4LJY3"/>
<dbReference type="PROSITE" id="PS50850">
    <property type="entry name" value="MFS"/>
    <property type="match status" value="1"/>
</dbReference>
<evidence type="ECO:0000313" key="10">
    <source>
        <dbReference type="EMBL" id="CCX13006.1"/>
    </source>
</evidence>
<feature type="region of interest" description="Disordered" evidence="7">
    <location>
        <begin position="1"/>
        <end position="20"/>
    </location>
</feature>
<keyword evidence="11" id="KW-1185">Reference proteome</keyword>
<dbReference type="GO" id="GO:0012505">
    <property type="term" value="C:endomembrane system"/>
    <property type="evidence" value="ECO:0007669"/>
    <property type="project" value="UniProtKB-SubCell"/>
</dbReference>
<evidence type="ECO:0000256" key="2">
    <source>
        <dbReference type="ARBA" id="ARBA00008335"/>
    </source>
</evidence>
<evidence type="ECO:0000256" key="6">
    <source>
        <dbReference type="ARBA" id="ARBA00023136"/>
    </source>
</evidence>
<proteinExistence type="inferred from homology"/>
<feature type="transmembrane region" description="Helical" evidence="8">
    <location>
        <begin position="308"/>
        <end position="328"/>
    </location>
</feature>
<dbReference type="GO" id="GO:0005886">
    <property type="term" value="C:plasma membrane"/>
    <property type="evidence" value="ECO:0007669"/>
    <property type="project" value="TreeGrafter"/>
</dbReference>
<evidence type="ECO:0000256" key="4">
    <source>
        <dbReference type="ARBA" id="ARBA00022692"/>
    </source>
</evidence>
<feature type="transmembrane region" description="Helical" evidence="8">
    <location>
        <begin position="170"/>
        <end position="190"/>
    </location>
</feature>
<dbReference type="FunFam" id="1.20.1720.10:FF:000013">
    <property type="entry name" value="Related to multidrug resistance proteins"/>
    <property type="match status" value="1"/>
</dbReference>
<feature type="transmembrane region" description="Helical" evidence="8">
    <location>
        <begin position="202"/>
        <end position="224"/>
    </location>
</feature>
<feature type="transmembrane region" description="Helical" evidence="8">
    <location>
        <begin position="375"/>
        <end position="393"/>
    </location>
</feature>